<evidence type="ECO:0000313" key="1">
    <source>
        <dbReference type="EMBL" id="KAL3501807.1"/>
    </source>
</evidence>
<dbReference type="Proteomes" id="UP001630127">
    <property type="component" value="Unassembled WGS sequence"/>
</dbReference>
<evidence type="ECO:0000313" key="2">
    <source>
        <dbReference type="Proteomes" id="UP001630127"/>
    </source>
</evidence>
<comment type="caution">
    <text evidence="1">The sequence shown here is derived from an EMBL/GenBank/DDBJ whole genome shotgun (WGS) entry which is preliminary data.</text>
</comment>
<proteinExistence type="predicted"/>
<keyword evidence="2" id="KW-1185">Reference proteome</keyword>
<name>A0ABD2Y2P2_9GENT</name>
<accession>A0ABD2Y2P2</accession>
<sequence length="150" mass="17812">MEDKIAEKLERVGQELATVEKKMLEYQQNVIDYQPPRGLDDWQVIAALNLTAGHYQQLEDRRTALLEEKQELENRLASSYLSIEEEILIFQERHAHHMIPHPLNPSQLNGALKWVENSFQGLHEKKRVRLGEKQELEKDPEYRMRLRSLW</sequence>
<organism evidence="1 2">
    <name type="scientific">Cinchona calisaya</name>
    <dbReference type="NCBI Taxonomy" id="153742"/>
    <lineage>
        <taxon>Eukaryota</taxon>
        <taxon>Viridiplantae</taxon>
        <taxon>Streptophyta</taxon>
        <taxon>Embryophyta</taxon>
        <taxon>Tracheophyta</taxon>
        <taxon>Spermatophyta</taxon>
        <taxon>Magnoliopsida</taxon>
        <taxon>eudicotyledons</taxon>
        <taxon>Gunneridae</taxon>
        <taxon>Pentapetalae</taxon>
        <taxon>asterids</taxon>
        <taxon>lamiids</taxon>
        <taxon>Gentianales</taxon>
        <taxon>Rubiaceae</taxon>
        <taxon>Cinchonoideae</taxon>
        <taxon>Cinchoneae</taxon>
        <taxon>Cinchona</taxon>
    </lineage>
</organism>
<dbReference type="EMBL" id="JBJUIK010000015">
    <property type="protein sequence ID" value="KAL3501807.1"/>
    <property type="molecule type" value="Genomic_DNA"/>
</dbReference>
<gene>
    <name evidence="1" type="ORF">ACH5RR_036256</name>
</gene>
<protein>
    <submittedName>
        <fullName evidence="1">Uncharacterized protein</fullName>
    </submittedName>
</protein>
<reference evidence="1 2" key="1">
    <citation type="submission" date="2024-11" db="EMBL/GenBank/DDBJ databases">
        <title>A near-complete genome assembly of Cinchona calisaya.</title>
        <authorList>
            <person name="Lian D.C."/>
            <person name="Zhao X.W."/>
            <person name="Wei L."/>
        </authorList>
    </citation>
    <scope>NUCLEOTIDE SEQUENCE [LARGE SCALE GENOMIC DNA]</scope>
    <source>
        <tissue evidence="1">Nenye</tissue>
    </source>
</reference>
<dbReference type="AlphaFoldDB" id="A0ABD2Y2P2"/>